<dbReference type="RefSeq" id="YP_002517151.1">
    <property type="nucleotide sequence ID" value="NC_011916.1"/>
</dbReference>
<evidence type="ECO:0000256" key="1">
    <source>
        <dbReference type="SAM" id="Phobius"/>
    </source>
</evidence>
<dbReference type="Pfam" id="PF00144">
    <property type="entry name" value="Beta-lactamase"/>
    <property type="match status" value="1"/>
</dbReference>
<gene>
    <name evidence="3" type="ordered locus">CCNA_01778</name>
</gene>
<keyword evidence="1" id="KW-0472">Membrane</keyword>
<sequence length="430" mass="46602">MPKIDPERVEVSKPHRIWVAVGAAVLLLLLLGAMLLPRTTGRLTSAPHGLAAAPAPPERPQDWRGDIDYRAMDSRLRAMMTDRSMQGLAVAVVEKGRLSFVQGYGVTAEGGAPVDARTVFRWASLSKTVAGTLTARLAADGALSLQDPLSAFDTSLKLPGDAQVGLTLEQLLSQRTGLGRNAYDGRLEDGEDPNVIRGSFAALKPVCPPGTCHTYQNIAYDTITEVIHARTGLDYAEAVKRRLFEPLGMKSTTFGEAGLKSSAQWARPTRHGRALPFSDAYYHVPAAAGVNSTIVDLAIWMQAQMGLRPDVLSPSVLGEVQRSRVGTGRPYGRLNIARELKGPGYGLGMRSFTYRGHDLVGHSGGVAGYRATMMFEPATRTGIVMLWNSDANLPFRYQAEFFDRVYGLPFTDFLELDRGDPMPSGSELAD</sequence>
<dbReference type="PATRIC" id="fig|565050.3.peg.1753"/>
<dbReference type="AlphaFoldDB" id="A0A0H3C880"/>
<dbReference type="GeneID" id="7331243"/>
<feature type="domain" description="Beta-lactamase-related" evidence="2">
    <location>
        <begin position="73"/>
        <end position="397"/>
    </location>
</feature>
<evidence type="ECO:0000313" key="4">
    <source>
        <dbReference type="Proteomes" id="UP000001364"/>
    </source>
</evidence>
<dbReference type="InterPro" id="IPR050491">
    <property type="entry name" value="AmpC-like"/>
</dbReference>
<dbReference type="Proteomes" id="UP000001364">
    <property type="component" value="Chromosome"/>
</dbReference>
<accession>A0A0H3C880</accession>
<dbReference type="PANTHER" id="PTHR46825:SF15">
    <property type="entry name" value="BETA-LACTAMASE-RELATED DOMAIN-CONTAINING PROTEIN"/>
    <property type="match status" value="1"/>
</dbReference>
<evidence type="ECO:0000313" key="3">
    <source>
        <dbReference type="EMBL" id="ACL95243.1"/>
    </source>
</evidence>
<dbReference type="SUPFAM" id="SSF56601">
    <property type="entry name" value="beta-lactamase/transpeptidase-like"/>
    <property type="match status" value="1"/>
</dbReference>
<dbReference type="InterPro" id="IPR012338">
    <property type="entry name" value="Beta-lactam/transpept-like"/>
</dbReference>
<dbReference type="HOGENOM" id="CLU_020027_14_3_5"/>
<feature type="transmembrane region" description="Helical" evidence="1">
    <location>
        <begin position="17"/>
        <end position="36"/>
    </location>
</feature>
<organism evidence="3 4">
    <name type="scientific">Caulobacter vibrioides (strain NA1000 / CB15N)</name>
    <name type="common">Caulobacter crescentus</name>
    <dbReference type="NCBI Taxonomy" id="565050"/>
    <lineage>
        <taxon>Bacteria</taxon>
        <taxon>Pseudomonadati</taxon>
        <taxon>Pseudomonadota</taxon>
        <taxon>Alphaproteobacteria</taxon>
        <taxon>Caulobacterales</taxon>
        <taxon>Caulobacteraceae</taxon>
        <taxon>Caulobacter</taxon>
    </lineage>
</organism>
<keyword evidence="4" id="KW-1185">Reference proteome</keyword>
<name>A0A0H3C880_CAUVN</name>
<protein>
    <submittedName>
        <fullName evidence="3">Penicillin-binding protein</fullName>
    </submittedName>
</protein>
<evidence type="ECO:0000259" key="2">
    <source>
        <dbReference type="Pfam" id="PF00144"/>
    </source>
</evidence>
<dbReference type="PhylomeDB" id="A0A0H3C880"/>
<dbReference type="KEGG" id="ccs:CCNA_01778"/>
<proteinExistence type="predicted"/>
<reference evidence="3 4" key="1">
    <citation type="journal article" date="2010" name="J. Bacteriol.">
        <title>The genetic basis of laboratory adaptation in Caulobacter crescentus.</title>
        <authorList>
            <person name="Marks M.E."/>
            <person name="Castro-Rojas C.M."/>
            <person name="Teiling C."/>
            <person name="Du L."/>
            <person name="Kapatral V."/>
            <person name="Walunas T.L."/>
            <person name="Crosson S."/>
        </authorList>
    </citation>
    <scope>NUCLEOTIDE SEQUENCE [LARGE SCALE GENOMIC DNA]</scope>
    <source>
        <strain evidence="4">NA1000 / CB15N</strain>
    </source>
</reference>
<dbReference type="OrthoDB" id="119951at2"/>
<dbReference type="Gene3D" id="3.40.710.10">
    <property type="entry name" value="DD-peptidase/beta-lactamase superfamily"/>
    <property type="match status" value="1"/>
</dbReference>
<keyword evidence="1" id="KW-1133">Transmembrane helix</keyword>
<keyword evidence="1" id="KW-0812">Transmembrane</keyword>
<dbReference type="RefSeq" id="WP_012640307.1">
    <property type="nucleotide sequence ID" value="NC_011916.1"/>
</dbReference>
<dbReference type="InterPro" id="IPR001466">
    <property type="entry name" value="Beta-lactam-related"/>
</dbReference>
<dbReference type="PANTHER" id="PTHR46825">
    <property type="entry name" value="D-ALANYL-D-ALANINE-CARBOXYPEPTIDASE/ENDOPEPTIDASE AMPH"/>
    <property type="match status" value="1"/>
</dbReference>
<dbReference type="EMBL" id="CP001340">
    <property type="protein sequence ID" value="ACL95243.1"/>
    <property type="molecule type" value="Genomic_DNA"/>
</dbReference>